<keyword evidence="4" id="KW-0418">Kinase</keyword>
<dbReference type="InterPro" id="IPR011009">
    <property type="entry name" value="Kinase-like_dom_sf"/>
</dbReference>
<dbReference type="OrthoDB" id="3649325at2759"/>
<keyword evidence="1" id="KW-0444">Lipid biosynthesis</keyword>
<keyword evidence="2" id="KW-1208">Phospholipid metabolism</keyword>
<keyword evidence="1" id="KW-0443">Lipid metabolism</keyword>
<sequence length="251" mass="28422">MRTIQLLSPCTRESRAPLCVASSLTNVVKPVHNIGQNSFVTFSKCLSSVFAMNINQGDFKVKAWELCRDNLKGAWSDVSPDKIIISQISGGLSNLLYHCSLPEGIRSEGNEPSEVLLRIFGRNLKSNLNVDNVVFSLLSERGMGPHLYGIFPGGRLEEYIHSKSICQNQIRDPMYSLAIARKVARIHSMEMPINKDGTKIRQMMQSYLEQINDFNIDDVHDIKEKTIASEIMSHDLIGEVNWFWYVKTMLK</sequence>
<dbReference type="GO" id="GO:0005737">
    <property type="term" value="C:cytoplasm"/>
    <property type="evidence" value="ECO:0007669"/>
    <property type="project" value="TreeGrafter"/>
</dbReference>
<dbReference type="GO" id="GO:0006646">
    <property type="term" value="P:phosphatidylethanolamine biosynthetic process"/>
    <property type="evidence" value="ECO:0007669"/>
    <property type="project" value="TreeGrafter"/>
</dbReference>
<keyword evidence="4" id="KW-0808">Transferase</keyword>
<dbReference type="PANTHER" id="PTHR22603:SF93">
    <property type="entry name" value="RE24176P"/>
    <property type="match status" value="1"/>
</dbReference>
<comment type="similarity">
    <text evidence="3">Belongs to the choline/ethanolamine kinase family.</text>
</comment>
<accession>A0A0K2T6Y5</accession>
<reference evidence="4" key="1">
    <citation type="submission" date="2014-05" db="EMBL/GenBank/DDBJ databases">
        <authorList>
            <person name="Chronopoulou M."/>
        </authorList>
    </citation>
    <scope>NUCLEOTIDE SEQUENCE</scope>
    <source>
        <tissue evidence="4">Whole organism</tissue>
    </source>
</reference>
<dbReference type="Gene3D" id="3.90.1200.10">
    <property type="match status" value="1"/>
</dbReference>
<evidence type="ECO:0000256" key="1">
    <source>
        <dbReference type="ARBA" id="ARBA00023209"/>
    </source>
</evidence>
<protein>
    <submittedName>
        <fullName evidence="4">Choline kinase beta [Otolemur garnettii]</fullName>
    </submittedName>
</protein>
<evidence type="ECO:0000256" key="2">
    <source>
        <dbReference type="ARBA" id="ARBA00023264"/>
    </source>
</evidence>
<dbReference type="Gene3D" id="3.30.200.20">
    <property type="entry name" value="Phosphorylase Kinase, domain 1"/>
    <property type="match status" value="1"/>
</dbReference>
<dbReference type="EMBL" id="HACA01003865">
    <property type="protein sequence ID" value="CDW21226.1"/>
    <property type="molecule type" value="Transcribed_RNA"/>
</dbReference>
<dbReference type="PANTHER" id="PTHR22603">
    <property type="entry name" value="CHOLINE/ETHANOALAMINE KINASE"/>
    <property type="match status" value="1"/>
</dbReference>
<gene>
    <name evidence="4" type="primary">CHKB</name>
</gene>
<dbReference type="Pfam" id="PF01633">
    <property type="entry name" value="Choline_kinase"/>
    <property type="match status" value="1"/>
</dbReference>
<name>A0A0K2T6Y5_LEPSM</name>
<dbReference type="AlphaFoldDB" id="A0A0K2T6Y5"/>
<keyword evidence="1" id="KW-0594">Phospholipid biosynthesis</keyword>
<proteinExistence type="inferred from homology"/>
<dbReference type="SUPFAM" id="SSF56112">
    <property type="entry name" value="Protein kinase-like (PK-like)"/>
    <property type="match status" value="1"/>
</dbReference>
<dbReference type="GO" id="GO:0004103">
    <property type="term" value="F:choline kinase activity"/>
    <property type="evidence" value="ECO:0007669"/>
    <property type="project" value="TreeGrafter"/>
</dbReference>
<evidence type="ECO:0000256" key="3">
    <source>
        <dbReference type="ARBA" id="ARBA00038211"/>
    </source>
</evidence>
<organism evidence="4">
    <name type="scientific">Lepeophtheirus salmonis</name>
    <name type="common">Salmon louse</name>
    <name type="synonym">Caligus salmonis</name>
    <dbReference type="NCBI Taxonomy" id="72036"/>
    <lineage>
        <taxon>Eukaryota</taxon>
        <taxon>Metazoa</taxon>
        <taxon>Ecdysozoa</taxon>
        <taxon>Arthropoda</taxon>
        <taxon>Crustacea</taxon>
        <taxon>Multicrustacea</taxon>
        <taxon>Hexanauplia</taxon>
        <taxon>Copepoda</taxon>
        <taxon>Siphonostomatoida</taxon>
        <taxon>Caligidae</taxon>
        <taxon>Lepeophtheirus</taxon>
    </lineage>
</organism>
<dbReference type="GO" id="GO:0004305">
    <property type="term" value="F:ethanolamine kinase activity"/>
    <property type="evidence" value="ECO:0007669"/>
    <property type="project" value="TreeGrafter"/>
</dbReference>
<evidence type="ECO:0000313" key="4">
    <source>
        <dbReference type="EMBL" id="CDW21226.1"/>
    </source>
</evidence>